<comment type="subcellular location">
    <subcellularLocation>
        <location evidence="1">Nucleus</location>
        <location evidence="1">Nucleolus</location>
    </subcellularLocation>
</comment>
<dbReference type="EMBL" id="BLLF01002081">
    <property type="protein sequence ID" value="GFH22616.1"/>
    <property type="molecule type" value="Genomic_DNA"/>
</dbReference>
<accession>A0A699ZV49</accession>
<feature type="compositionally biased region" description="Gly residues" evidence="3">
    <location>
        <begin position="1"/>
        <end position="17"/>
    </location>
</feature>
<name>A0A699ZV49_HAELA</name>
<feature type="compositionally biased region" description="Gly residues" evidence="3">
    <location>
        <begin position="30"/>
        <end position="40"/>
    </location>
</feature>
<dbReference type="GO" id="GO:0003723">
    <property type="term" value="F:RNA binding"/>
    <property type="evidence" value="ECO:0007669"/>
    <property type="project" value="TreeGrafter"/>
</dbReference>
<gene>
    <name evidence="5" type="ORF">HaLaN_20110</name>
</gene>
<organism evidence="5 6">
    <name type="scientific">Haematococcus lacustris</name>
    <name type="common">Green alga</name>
    <name type="synonym">Haematococcus pluvialis</name>
    <dbReference type="NCBI Taxonomy" id="44745"/>
    <lineage>
        <taxon>Eukaryota</taxon>
        <taxon>Viridiplantae</taxon>
        <taxon>Chlorophyta</taxon>
        <taxon>core chlorophytes</taxon>
        <taxon>Chlorophyceae</taxon>
        <taxon>CS clade</taxon>
        <taxon>Chlamydomonadales</taxon>
        <taxon>Haematococcaceae</taxon>
        <taxon>Haematococcus</taxon>
    </lineage>
</organism>
<sequence length="254" mass="26273">ALLLAGGKGSKDGGGSSDDGSSSDEDEVGAGEGMHGGTEDGTGTAVKTQRQPAKRKAGSKDGLEMQVVYAPALEQLATRVAERKQAAATQTSQAGETVWQAYLRRRKEKKKERKTRAAAAQPGSDADEDPWNDPFFNQEGEGVELGAPAIPSSDDEEGTGANARRKGAAGKAAGHDRKKGGERKGKKLLGSGGGGELKTDGGGSGAAELDKAARQREAAAEEAEEAGGFHANLADVRFQNLFTDHNFALDPTDP</sequence>
<evidence type="ECO:0000256" key="3">
    <source>
        <dbReference type="SAM" id="MobiDB-lite"/>
    </source>
</evidence>
<keyword evidence="6" id="KW-1185">Reference proteome</keyword>
<protein>
    <submittedName>
        <fullName evidence="5">NUC153 domain-containing protein</fullName>
    </submittedName>
</protein>
<dbReference type="GO" id="GO:0006364">
    <property type="term" value="P:rRNA processing"/>
    <property type="evidence" value="ECO:0007669"/>
    <property type="project" value="InterPro"/>
</dbReference>
<reference evidence="5 6" key="1">
    <citation type="submission" date="2020-02" db="EMBL/GenBank/DDBJ databases">
        <title>Draft genome sequence of Haematococcus lacustris strain NIES-144.</title>
        <authorList>
            <person name="Morimoto D."/>
            <person name="Nakagawa S."/>
            <person name="Yoshida T."/>
            <person name="Sawayama S."/>
        </authorList>
    </citation>
    <scope>NUCLEOTIDE SEQUENCE [LARGE SCALE GENOMIC DNA]</scope>
    <source>
        <strain evidence="5 6">NIES-144</strain>
    </source>
</reference>
<evidence type="ECO:0000259" key="4">
    <source>
        <dbReference type="Pfam" id="PF08159"/>
    </source>
</evidence>
<dbReference type="Proteomes" id="UP000485058">
    <property type="component" value="Unassembled WGS sequence"/>
</dbReference>
<dbReference type="GO" id="GO:0005730">
    <property type="term" value="C:nucleolus"/>
    <property type="evidence" value="ECO:0007669"/>
    <property type="project" value="UniProtKB-SubCell"/>
</dbReference>
<feature type="region of interest" description="Disordered" evidence="3">
    <location>
        <begin position="105"/>
        <end position="229"/>
    </location>
</feature>
<feature type="compositionally biased region" description="Basic residues" evidence="3">
    <location>
        <begin position="176"/>
        <end position="187"/>
    </location>
</feature>
<evidence type="ECO:0000256" key="2">
    <source>
        <dbReference type="ARBA" id="ARBA00023242"/>
    </source>
</evidence>
<feature type="compositionally biased region" description="Basic residues" evidence="3">
    <location>
        <begin position="105"/>
        <end position="116"/>
    </location>
</feature>
<feature type="domain" description="NUC153" evidence="4">
    <location>
        <begin position="235"/>
        <end position="254"/>
    </location>
</feature>
<proteinExistence type="predicted"/>
<evidence type="ECO:0000313" key="6">
    <source>
        <dbReference type="Proteomes" id="UP000485058"/>
    </source>
</evidence>
<evidence type="ECO:0000256" key="1">
    <source>
        <dbReference type="ARBA" id="ARBA00004604"/>
    </source>
</evidence>
<dbReference type="PANTHER" id="PTHR12202">
    <property type="entry name" value="ESF1 HOMOLOG"/>
    <property type="match status" value="1"/>
</dbReference>
<dbReference type="Pfam" id="PF08159">
    <property type="entry name" value="NUC153"/>
    <property type="match status" value="1"/>
</dbReference>
<keyword evidence="2" id="KW-0539">Nucleus</keyword>
<dbReference type="InterPro" id="IPR012580">
    <property type="entry name" value="NUC153"/>
</dbReference>
<evidence type="ECO:0000313" key="5">
    <source>
        <dbReference type="EMBL" id="GFH22616.1"/>
    </source>
</evidence>
<dbReference type="InterPro" id="IPR039754">
    <property type="entry name" value="Esf1"/>
</dbReference>
<feature type="non-terminal residue" evidence="5">
    <location>
        <position position="254"/>
    </location>
</feature>
<feature type="compositionally biased region" description="Gly residues" evidence="3">
    <location>
        <begin position="190"/>
        <end position="205"/>
    </location>
</feature>
<comment type="caution">
    <text evidence="5">The sequence shown here is derived from an EMBL/GenBank/DDBJ whole genome shotgun (WGS) entry which is preliminary data.</text>
</comment>
<feature type="compositionally biased region" description="Basic and acidic residues" evidence="3">
    <location>
        <begin position="208"/>
        <end position="219"/>
    </location>
</feature>
<feature type="non-terminal residue" evidence="5">
    <location>
        <position position="1"/>
    </location>
</feature>
<dbReference type="PANTHER" id="PTHR12202:SF0">
    <property type="entry name" value="ESF1 HOMOLOG"/>
    <property type="match status" value="1"/>
</dbReference>
<feature type="region of interest" description="Disordered" evidence="3">
    <location>
        <begin position="1"/>
        <end position="64"/>
    </location>
</feature>
<dbReference type="AlphaFoldDB" id="A0A699ZV49"/>